<dbReference type="GO" id="GO:0071555">
    <property type="term" value="P:cell wall organization"/>
    <property type="evidence" value="ECO:0007669"/>
    <property type="project" value="TreeGrafter"/>
</dbReference>
<evidence type="ECO:0000313" key="5">
    <source>
        <dbReference type="EMBL" id="MBC2399185.1"/>
    </source>
</evidence>
<dbReference type="PANTHER" id="PTHR30627">
    <property type="entry name" value="PEPTIDOGLYCAN D,D-TRANSPEPTIDASE"/>
    <property type="match status" value="1"/>
</dbReference>
<evidence type="ECO:0000259" key="4">
    <source>
        <dbReference type="Pfam" id="PF00905"/>
    </source>
</evidence>
<dbReference type="InterPro" id="IPR001460">
    <property type="entry name" value="PCN-bd_Tpept"/>
</dbReference>
<sequence>MKRVRCNILLLVFIFCFFVIYLRIINIQYNQADELSVIADSQYMYKESTEDLNYKLLDCNGDNLLKYDKEYKAVIVPNVFIKNNMDTDYEEFLKLLYILKSYNSKYDLTDKKYLNSSEKLYFDIDKQTFEKLKDLKGIKGFYTFECSKVNREEAWGIENLITNPKSSNDNSYKHKDSIEMYIYNKFKDNKAPSVDFNVDIDGNIKRNEDQVPNNNKNLRLTIDKQLQDDIKDILQNKYNKYEQVGVIVMDSNSGKIKAMVQKDDTLPNINIGAETLNGFFPGSIFKTIVLEGVLEQGNISTSTKFKCNGTHENKKNKREKGHGELSVKEAFVVSCNDIYSQLGIKAGFPKIYELCEKQGLFKKAIGFDREQSGELGIKNPKAEDGSLGITSIGQNIRITPIEAIGIVNTVINNGNYVKPQIIDAYVDKDNKELQTIGVEESKVISPYTVNTIKDIMKEVVERGTGRLAKVKGLEMGGKTGSTERIEVIKSKDNNEEKKEYSDGWFIGYFKAKDKYYSAIVFVKNIDKNTEGGGNTAAPIFKDVVEKVIKYKGE</sequence>
<keyword evidence="2 3" id="KW-0472">Membrane</keyword>
<protein>
    <submittedName>
        <fullName evidence="5">Penicillin-binding protein 2</fullName>
    </submittedName>
</protein>
<evidence type="ECO:0000256" key="2">
    <source>
        <dbReference type="ARBA" id="ARBA00023136"/>
    </source>
</evidence>
<dbReference type="Pfam" id="PF00905">
    <property type="entry name" value="Transpeptidase"/>
    <property type="match status" value="1"/>
</dbReference>
<evidence type="ECO:0000256" key="3">
    <source>
        <dbReference type="SAM" id="Phobius"/>
    </source>
</evidence>
<reference evidence="5 6" key="1">
    <citation type="submission" date="2020-04" db="EMBL/GenBank/DDBJ databases">
        <title>Genomic insights into acetone-butanol-ethanol (ABE) fermentation by sequencing solventogenic clostridia strains.</title>
        <authorList>
            <person name="Brown S."/>
        </authorList>
    </citation>
    <scope>NUCLEOTIDE SEQUENCE [LARGE SCALE GENOMIC DNA]</scope>
    <source>
        <strain evidence="5 6">DJ011</strain>
    </source>
</reference>
<dbReference type="InterPro" id="IPR050515">
    <property type="entry name" value="Beta-lactam/transpept"/>
</dbReference>
<feature type="domain" description="Penicillin-binding protein transpeptidase" evidence="4">
    <location>
        <begin position="245"/>
        <end position="545"/>
    </location>
</feature>
<dbReference type="GO" id="GO:0005886">
    <property type="term" value="C:plasma membrane"/>
    <property type="evidence" value="ECO:0007669"/>
    <property type="project" value="TreeGrafter"/>
</dbReference>
<comment type="subcellular location">
    <subcellularLocation>
        <location evidence="1">Membrane</location>
    </subcellularLocation>
</comment>
<name>A0A923EE46_CLOTT</name>
<keyword evidence="6" id="KW-1185">Reference proteome</keyword>
<dbReference type="EMBL" id="JAAZWO010000023">
    <property type="protein sequence ID" value="MBC2399185.1"/>
    <property type="molecule type" value="Genomic_DNA"/>
</dbReference>
<feature type="transmembrane region" description="Helical" evidence="3">
    <location>
        <begin position="7"/>
        <end position="25"/>
    </location>
</feature>
<evidence type="ECO:0000313" key="6">
    <source>
        <dbReference type="Proteomes" id="UP000563151"/>
    </source>
</evidence>
<dbReference type="GO" id="GO:0008658">
    <property type="term" value="F:penicillin binding"/>
    <property type="evidence" value="ECO:0007669"/>
    <property type="project" value="InterPro"/>
</dbReference>
<dbReference type="InterPro" id="IPR012338">
    <property type="entry name" value="Beta-lactam/transpept-like"/>
</dbReference>
<dbReference type="AlphaFoldDB" id="A0A923EE46"/>
<dbReference type="Gene3D" id="3.40.710.10">
    <property type="entry name" value="DD-peptidase/beta-lactamase superfamily"/>
    <property type="match status" value="1"/>
</dbReference>
<evidence type="ECO:0000256" key="1">
    <source>
        <dbReference type="ARBA" id="ARBA00004370"/>
    </source>
</evidence>
<accession>A0A923EE46</accession>
<dbReference type="SUPFAM" id="SSF56601">
    <property type="entry name" value="beta-lactamase/transpeptidase-like"/>
    <property type="match status" value="1"/>
</dbReference>
<keyword evidence="3" id="KW-0812">Transmembrane</keyword>
<keyword evidence="3" id="KW-1133">Transmembrane helix</keyword>
<organism evidence="5 6">
    <name type="scientific">Clostridium tetanomorphum</name>
    <dbReference type="NCBI Taxonomy" id="1553"/>
    <lineage>
        <taxon>Bacteria</taxon>
        <taxon>Bacillati</taxon>
        <taxon>Bacillota</taxon>
        <taxon>Clostridia</taxon>
        <taxon>Eubacteriales</taxon>
        <taxon>Clostridiaceae</taxon>
        <taxon>Clostridium</taxon>
    </lineage>
</organism>
<dbReference type="RefSeq" id="WP_035146018.1">
    <property type="nucleotide sequence ID" value="NZ_JAAZWO010000023.1"/>
</dbReference>
<gene>
    <name evidence="5" type="ORF">HGG79_15600</name>
</gene>
<proteinExistence type="predicted"/>
<comment type="caution">
    <text evidence="5">The sequence shown here is derived from an EMBL/GenBank/DDBJ whole genome shotgun (WGS) entry which is preliminary data.</text>
</comment>
<dbReference type="PANTHER" id="PTHR30627:SF1">
    <property type="entry name" value="PEPTIDOGLYCAN D,D-TRANSPEPTIDASE FTSI"/>
    <property type="match status" value="1"/>
</dbReference>
<dbReference type="Proteomes" id="UP000563151">
    <property type="component" value="Unassembled WGS sequence"/>
</dbReference>